<organism evidence="7 8">
    <name type="scientific">Saccharopolyspora phatthalungensis</name>
    <dbReference type="NCBI Taxonomy" id="664693"/>
    <lineage>
        <taxon>Bacteria</taxon>
        <taxon>Bacillati</taxon>
        <taxon>Actinomycetota</taxon>
        <taxon>Actinomycetes</taxon>
        <taxon>Pseudonocardiales</taxon>
        <taxon>Pseudonocardiaceae</taxon>
        <taxon>Saccharopolyspora</taxon>
    </lineage>
</organism>
<feature type="domain" description="GGDEF" evidence="5">
    <location>
        <begin position="621"/>
        <end position="754"/>
    </location>
</feature>
<dbReference type="SMART" id="SM00091">
    <property type="entry name" value="PAS"/>
    <property type="match status" value="1"/>
</dbReference>
<evidence type="ECO:0000259" key="6">
    <source>
        <dbReference type="PROSITE" id="PS51371"/>
    </source>
</evidence>
<dbReference type="NCBIfam" id="TIGR00254">
    <property type="entry name" value="GGDEF"/>
    <property type="match status" value="1"/>
</dbReference>
<dbReference type="InterPro" id="IPR035965">
    <property type="entry name" value="PAS-like_dom_sf"/>
</dbReference>
<evidence type="ECO:0000259" key="5">
    <source>
        <dbReference type="PROSITE" id="PS50887"/>
    </source>
</evidence>
<dbReference type="Pfam" id="PF00990">
    <property type="entry name" value="GGDEF"/>
    <property type="match status" value="1"/>
</dbReference>
<proteinExistence type="predicted"/>
<evidence type="ECO:0000313" key="7">
    <source>
        <dbReference type="EMBL" id="MBB5158447.1"/>
    </source>
</evidence>
<dbReference type="InterPro" id="IPR052155">
    <property type="entry name" value="Biofilm_reg_signaling"/>
</dbReference>
<dbReference type="RefSeq" id="WP_184730231.1">
    <property type="nucleotide sequence ID" value="NZ_JACHIW010000002.1"/>
</dbReference>
<dbReference type="SUPFAM" id="SSF54631">
    <property type="entry name" value="CBS-domain pair"/>
    <property type="match status" value="1"/>
</dbReference>
<dbReference type="InterPro" id="IPR043128">
    <property type="entry name" value="Rev_trsase/Diguanyl_cyclase"/>
</dbReference>
<accession>A0A840QEJ8</accession>
<dbReference type="InterPro" id="IPR001633">
    <property type="entry name" value="EAL_dom"/>
</dbReference>
<keyword evidence="1" id="KW-0129">CBS domain</keyword>
<evidence type="ECO:0000256" key="1">
    <source>
        <dbReference type="PROSITE-ProRule" id="PRU00703"/>
    </source>
</evidence>
<dbReference type="InterPro" id="IPR046342">
    <property type="entry name" value="CBS_dom_sf"/>
</dbReference>
<dbReference type="Gene3D" id="3.30.70.270">
    <property type="match status" value="1"/>
</dbReference>
<gene>
    <name evidence="7" type="ORF">BJ970_006046</name>
</gene>
<dbReference type="SMART" id="SM00052">
    <property type="entry name" value="EAL"/>
    <property type="match status" value="1"/>
</dbReference>
<keyword evidence="8" id="KW-1185">Reference proteome</keyword>
<feature type="domain" description="EAL" evidence="4">
    <location>
        <begin position="763"/>
        <end position="906"/>
    </location>
</feature>
<comment type="caution">
    <text evidence="7">The sequence shown here is derived from an EMBL/GenBank/DDBJ whole genome shotgun (WGS) entry which is preliminary data.</text>
</comment>
<feature type="region of interest" description="Disordered" evidence="2">
    <location>
        <begin position="424"/>
        <end position="454"/>
    </location>
</feature>
<dbReference type="Proteomes" id="UP000584374">
    <property type="component" value="Unassembled WGS sequence"/>
</dbReference>
<dbReference type="PROSITE" id="PS50883">
    <property type="entry name" value="EAL"/>
    <property type="match status" value="2"/>
</dbReference>
<dbReference type="CDD" id="cd01949">
    <property type="entry name" value="GGDEF"/>
    <property type="match status" value="1"/>
</dbReference>
<sequence>MDYPQQSVHTAYQPLVNIGLGGILAVQLLPRWFGDGPRPSDSGVQPDPVKEDLQLVVGAIRAAADCRIRLPLHLSVRAHTVVHDPGALMDVRRALWSAGRQESETTLEIRPPLSRLDPERLLARMEELRGCGFRVALVGVGMDSVSPSLVTDLRPDLVKLTPSVLHGFPDKQGGLAVLESMRQLADVAGAALVVDGADQRRQFAAVRRLGARLVQGALLAPVSETPPMTTQVSVPAPEAPGRPDREDARAATGPPVVEFLAPATMLPADALADEARKTFTERPEISGIVLVDDEQRPLEALDRNRFLLAMSGPYGHALHAGKPASRLADKPRIVTTSTTAAETMRLVTTSDPARAYEDAVVVDEVGRCLGVIRANDLVRGVTDDHVEDAAALNPPTRLAPLKRFAKTLRGPSWVLSRPNTKGVEIPCGHNENSTDREIRSRTGGRPDATSAATEPDVALTWLRRSSQRFTDLLAVAPVGIGLFDQSERLVDANDALCRLLGYRLEQLRGCTTDDLSHPQDQGRSLRPGMGALGRNGAKPKVLQRLLMRSDGQPVSCELHTGLSVQDDGTQFWLVVFQDITERHRQAEALHHRATHDDLTGLPNRAAVKDLLASYLAGPVRDRTAVLFCDIDKFKRINDSLGHDAGDELLVALARILENGVPPECTVVRLSGDEFVIVCSNIDAVGGLDALATRVSSLLHTTTPVRGQLVRVSASIGAAVADRPNTTADDLLRFADAAVFEAKRRGPGKVSLASPTLIASADGQLHMEGQLRDALSHDELELHYQPVVASDGLITGFEALVRWPHPDLGLLSPAAFLPIAEQGDLLRKLDRWVLRTALREAAQWPGSFGCQVRIGVNLAGLVPGDPRFVAAVSEALDATGIAPDRVVLELVPCFAHGGGWGWKSVPL</sequence>
<dbReference type="InterPro" id="IPR000014">
    <property type="entry name" value="PAS"/>
</dbReference>
<dbReference type="AlphaFoldDB" id="A0A840QEJ8"/>
<dbReference type="SUPFAM" id="SSF55785">
    <property type="entry name" value="PYP-like sensor domain (PAS domain)"/>
    <property type="match status" value="1"/>
</dbReference>
<feature type="domain" description="EAL" evidence="4">
    <location>
        <begin position="1"/>
        <end position="236"/>
    </location>
</feature>
<name>A0A840QEJ8_9PSEU</name>
<dbReference type="Pfam" id="PF00563">
    <property type="entry name" value="EAL"/>
    <property type="match status" value="2"/>
</dbReference>
<dbReference type="PROSITE" id="PS51371">
    <property type="entry name" value="CBS"/>
    <property type="match status" value="1"/>
</dbReference>
<dbReference type="PROSITE" id="PS50887">
    <property type="entry name" value="GGDEF"/>
    <property type="match status" value="1"/>
</dbReference>
<dbReference type="InterPro" id="IPR000644">
    <property type="entry name" value="CBS_dom"/>
</dbReference>
<dbReference type="NCBIfam" id="TIGR00229">
    <property type="entry name" value="sensory_box"/>
    <property type="match status" value="1"/>
</dbReference>
<dbReference type="Gene3D" id="3.10.580.10">
    <property type="entry name" value="CBS-domain"/>
    <property type="match status" value="1"/>
</dbReference>
<protein>
    <submittedName>
        <fullName evidence="7">Diguanylate cyclase (GGDEF)-like protein/PAS domain S-box-containing protein</fullName>
    </submittedName>
</protein>
<evidence type="ECO:0000259" key="3">
    <source>
        <dbReference type="PROSITE" id="PS50112"/>
    </source>
</evidence>
<dbReference type="InterPro" id="IPR013656">
    <property type="entry name" value="PAS_4"/>
</dbReference>
<dbReference type="InterPro" id="IPR000160">
    <property type="entry name" value="GGDEF_dom"/>
</dbReference>
<dbReference type="Gene3D" id="3.20.20.450">
    <property type="entry name" value="EAL domain"/>
    <property type="match status" value="2"/>
</dbReference>
<reference evidence="7 8" key="1">
    <citation type="submission" date="2020-08" db="EMBL/GenBank/DDBJ databases">
        <title>Sequencing the genomes of 1000 actinobacteria strains.</title>
        <authorList>
            <person name="Klenk H.-P."/>
        </authorList>
    </citation>
    <scope>NUCLEOTIDE SEQUENCE [LARGE SCALE GENOMIC DNA]</scope>
    <source>
        <strain evidence="7 8">DSM 45584</strain>
    </source>
</reference>
<feature type="domain" description="CBS" evidence="6">
    <location>
        <begin position="324"/>
        <end position="387"/>
    </location>
</feature>
<dbReference type="SMART" id="SM00267">
    <property type="entry name" value="GGDEF"/>
    <property type="match status" value="1"/>
</dbReference>
<feature type="region of interest" description="Disordered" evidence="2">
    <location>
        <begin position="513"/>
        <end position="533"/>
    </location>
</feature>
<dbReference type="CDD" id="cd01948">
    <property type="entry name" value="EAL"/>
    <property type="match status" value="1"/>
</dbReference>
<dbReference type="PANTHER" id="PTHR44757:SF2">
    <property type="entry name" value="BIOFILM ARCHITECTURE MAINTENANCE PROTEIN MBAA"/>
    <property type="match status" value="1"/>
</dbReference>
<feature type="region of interest" description="Disordered" evidence="2">
    <location>
        <begin position="222"/>
        <end position="249"/>
    </location>
</feature>
<dbReference type="InterPro" id="IPR035919">
    <property type="entry name" value="EAL_sf"/>
</dbReference>
<dbReference type="SUPFAM" id="SSF55073">
    <property type="entry name" value="Nucleotide cyclase"/>
    <property type="match status" value="1"/>
</dbReference>
<dbReference type="Gene3D" id="3.30.450.20">
    <property type="entry name" value="PAS domain"/>
    <property type="match status" value="1"/>
</dbReference>
<dbReference type="PANTHER" id="PTHR44757">
    <property type="entry name" value="DIGUANYLATE CYCLASE DGCP"/>
    <property type="match status" value="1"/>
</dbReference>
<evidence type="ECO:0000259" key="4">
    <source>
        <dbReference type="PROSITE" id="PS50883"/>
    </source>
</evidence>
<dbReference type="Pfam" id="PF08448">
    <property type="entry name" value="PAS_4"/>
    <property type="match status" value="1"/>
</dbReference>
<dbReference type="EMBL" id="JACHIW010000002">
    <property type="protein sequence ID" value="MBB5158447.1"/>
    <property type="molecule type" value="Genomic_DNA"/>
</dbReference>
<evidence type="ECO:0000256" key="2">
    <source>
        <dbReference type="SAM" id="MobiDB-lite"/>
    </source>
</evidence>
<evidence type="ECO:0000313" key="8">
    <source>
        <dbReference type="Proteomes" id="UP000584374"/>
    </source>
</evidence>
<dbReference type="PROSITE" id="PS50112">
    <property type="entry name" value="PAS"/>
    <property type="match status" value="1"/>
</dbReference>
<dbReference type="SUPFAM" id="SSF141868">
    <property type="entry name" value="EAL domain-like"/>
    <property type="match status" value="2"/>
</dbReference>
<feature type="domain" description="PAS" evidence="3">
    <location>
        <begin position="465"/>
        <end position="521"/>
    </location>
</feature>
<dbReference type="InterPro" id="IPR029787">
    <property type="entry name" value="Nucleotide_cyclase"/>
</dbReference>
<dbReference type="CDD" id="cd00130">
    <property type="entry name" value="PAS"/>
    <property type="match status" value="1"/>
</dbReference>